<dbReference type="Gene3D" id="2.160.20.10">
    <property type="entry name" value="Single-stranded right-handed beta-helix, Pectin lyase-like"/>
    <property type="match status" value="1"/>
</dbReference>
<dbReference type="Proteomes" id="UP001226434">
    <property type="component" value="Unassembled WGS sequence"/>
</dbReference>
<dbReference type="EMBL" id="JASBRG010000007">
    <property type="protein sequence ID" value="MDI3321117.1"/>
    <property type="molecule type" value="Genomic_DNA"/>
</dbReference>
<keyword evidence="4" id="KW-0456">Lyase</keyword>
<evidence type="ECO:0000256" key="3">
    <source>
        <dbReference type="SAM" id="MobiDB-lite"/>
    </source>
</evidence>
<sequence>MKYIILASLVACVSLLSCDKNSNTAYSPSGGNNNNGGGNNNPAPVQETALAFPGAEGFGKNATGGRGGKVVYVTKLTDDGSQGTLRYAVQQTGARFVVFSVSGVIQLNSKLEITNGDLTIAGQTAPGDGICIRDYPMVVNADNVIIRYMRFRMGDVTGYEDDAFWGRGHKNIMIDHCSMSWSIDECSSWYDNQNFTMQWCILAESLRMSDHVKGAHGYGAIWGGQKASFHHNLMADHDSRNPRFCGSRYTNRPDLERVDFRNNVIFNWGANSGYAGEGGQYNMVNNYYKPGPESSNKTRIFQPYGDDGTNSQPAGVWGSFYVAGNVMNGSASVTSDNWTGVTPNDANKNKADLKLASAWDITGGEVNTQVADTAYDRIIKFAGASYKRDAVDTRVTGDVKSGTPTVRGSSSLNVAPYPKLGIIDSQKDVGNWPVYNSTTAPVSTASDGIPDDWKKANKLDVTKSVANGRSLSTGYDNIEVYINSLVKDITDAQK</sequence>
<evidence type="ECO:0000313" key="4">
    <source>
        <dbReference type="EMBL" id="MDI3321117.1"/>
    </source>
</evidence>
<evidence type="ECO:0000256" key="1">
    <source>
        <dbReference type="ARBA" id="ARBA00022723"/>
    </source>
</evidence>
<keyword evidence="5" id="KW-1185">Reference proteome</keyword>
<dbReference type="PANTHER" id="PTHR42970:SF1">
    <property type="entry name" value="PECTATE LYASE C-RELATED"/>
    <property type="match status" value="1"/>
</dbReference>
<dbReference type="InterPro" id="IPR011050">
    <property type="entry name" value="Pectin_lyase_fold/virulence"/>
</dbReference>
<dbReference type="SUPFAM" id="SSF51126">
    <property type="entry name" value="Pectin lyase-like"/>
    <property type="match status" value="1"/>
</dbReference>
<dbReference type="PANTHER" id="PTHR42970">
    <property type="entry name" value="PECTATE LYASE C-RELATED"/>
    <property type="match status" value="1"/>
</dbReference>
<proteinExistence type="predicted"/>
<dbReference type="InterPro" id="IPR012334">
    <property type="entry name" value="Pectin_lyas_fold"/>
</dbReference>
<name>A0ABT6REY4_9BACT</name>
<keyword evidence="2" id="KW-0325">Glycoprotein</keyword>
<dbReference type="RefSeq" id="WP_282335225.1">
    <property type="nucleotide sequence ID" value="NZ_JASBRG010000007.1"/>
</dbReference>
<accession>A0ABT6REY4</accession>
<evidence type="ECO:0000256" key="2">
    <source>
        <dbReference type="ARBA" id="ARBA00023180"/>
    </source>
</evidence>
<dbReference type="GO" id="GO:0016829">
    <property type="term" value="F:lyase activity"/>
    <property type="evidence" value="ECO:0007669"/>
    <property type="project" value="UniProtKB-KW"/>
</dbReference>
<evidence type="ECO:0000313" key="5">
    <source>
        <dbReference type="Proteomes" id="UP001226434"/>
    </source>
</evidence>
<gene>
    <name evidence="4" type="ORF">QJ048_15090</name>
</gene>
<protein>
    <submittedName>
        <fullName evidence="4">Pectate lyase</fullName>
    </submittedName>
</protein>
<reference evidence="4 5" key="1">
    <citation type="submission" date="2023-05" db="EMBL/GenBank/DDBJ databases">
        <title>Genome sequence of Pinibacter sp. MAH-24.</title>
        <authorList>
            <person name="Huq M.A."/>
        </authorList>
    </citation>
    <scope>NUCLEOTIDE SEQUENCE [LARGE SCALE GENOMIC DNA]</scope>
    <source>
        <strain evidence="4 5">MAH-24</strain>
    </source>
</reference>
<keyword evidence="1" id="KW-0479">Metal-binding</keyword>
<dbReference type="PROSITE" id="PS51257">
    <property type="entry name" value="PROKAR_LIPOPROTEIN"/>
    <property type="match status" value="1"/>
</dbReference>
<organism evidence="4 5">
    <name type="scientific">Pinibacter soli</name>
    <dbReference type="NCBI Taxonomy" id="3044211"/>
    <lineage>
        <taxon>Bacteria</taxon>
        <taxon>Pseudomonadati</taxon>
        <taxon>Bacteroidota</taxon>
        <taxon>Chitinophagia</taxon>
        <taxon>Chitinophagales</taxon>
        <taxon>Chitinophagaceae</taxon>
        <taxon>Pinibacter</taxon>
    </lineage>
</organism>
<comment type="caution">
    <text evidence="4">The sequence shown here is derived from an EMBL/GenBank/DDBJ whole genome shotgun (WGS) entry which is preliminary data.</text>
</comment>
<dbReference type="InterPro" id="IPR052063">
    <property type="entry name" value="Polysaccharide_Lyase_1"/>
</dbReference>
<feature type="region of interest" description="Disordered" evidence="3">
    <location>
        <begin position="26"/>
        <end position="46"/>
    </location>
</feature>